<reference evidence="3 4" key="1">
    <citation type="submission" date="2018-04" db="EMBL/GenBank/DDBJ databases">
        <title>Genomic Encyclopedia of Archaeal and Bacterial Type Strains, Phase II (KMG-II): from individual species to whole genera.</title>
        <authorList>
            <person name="Goeker M."/>
        </authorList>
    </citation>
    <scope>NUCLEOTIDE SEQUENCE [LARGE SCALE GENOMIC DNA]</scope>
    <source>
        <strain evidence="3 4">DSM 26809</strain>
    </source>
</reference>
<dbReference type="EMBL" id="QAOQ01000002">
    <property type="protein sequence ID" value="PTQ99507.1"/>
    <property type="molecule type" value="Genomic_DNA"/>
</dbReference>
<evidence type="ECO:0000256" key="1">
    <source>
        <dbReference type="SAM" id="Phobius"/>
    </source>
</evidence>
<keyword evidence="1" id="KW-1133">Transmembrane helix</keyword>
<feature type="domain" description="Protein-glutamine gamma-glutamyltransferase-like C-terminal" evidence="2">
    <location>
        <begin position="206"/>
        <end position="264"/>
    </location>
</feature>
<gene>
    <name evidence="3" type="ORF">C8P68_102331</name>
</gene>
<dbReference type="Proteomes" id="UP000244168">
    <property type="component" value="Unassembled WGS sequence"/>
</dbReference>
<comment type="caution">
    <text evidence="3">The sequence shown here is derived from an EMBL/GenBank/DDBJ whole genome shotgun (WGS) entry which is preliminary data.</text>
</comment>
<dbReference type="AlphaFoldDB" id="A0A2T5JCL3"/>
<accession>A0A2T5JCL3</accession>
<sequence>MAKNQKVKVARILSNIDSSLTMKKGFILILLLIGLVFAGMAAPLPVKQVKPKHSIVIDSSKVNVRGFNQAALNKYKASGDFNYEDKPESRGSSWWHRFWHWVWFQWNRFWDWVGHVLARLFGKVHGGVHSLSYLRYLLIFVLAVLIAFIVAKLFDIDLRRLFSRKSKQVGGVPYTEEIENIHEIEFDGAIADAVDAKNYRLAVRLLFLRSLKQLADAGLIDWKADKTNSDYARELQNAEHKHGFLSVARQFEYVWYGDFAVAEPLYGQINNSFTDFKHLIVKP</sequence>
<name>A0A2T5JCL3_9SPHI</name>
<protein>
    <submittedName>
        <fullName evidence="3">Uncharacterized protein DUF4129</fullName>
    </submittedName>
</protein>
<dbReference type="OrthoDB" id="5491447at2"/>
<evidence type="ECO:0000313" key="3">
    <source>
        <dbReference type="EMBL" id="PTQ99507.1"/>
    </source>
</evidence>
<dbReference type="RefSeq" id="WP_107827433.1">
    <property type="nucleotide sequence ID" value="NZ_CP160205.1"/>
</dbReference>
<dbReference type="Pfam" id="PF13559">
    <property type="entry name" value="DUF4129"/>
    <property type="match status" value="1"/>
</dbReference>
<keyword evidence="1" id="KW-0472">Membrane</keyword>
<evidence type="ECO:0000313" key="4">
    <source>
        <dbReference type="Proteomes" id="UP000244168"/>
    </source>
</evidence>
<organism evidence="3 4">
    <name type="scientific">Mucilaginibacter yixingensis</name>
    <dbReference type="NCBI Taxonomy" id="1295612"/>
    <lineage>
        <taxon>Bacteria</taxon>
        <taxon>Pseudomonadati</taxon>
        <taxon>Bacteroidota</taxon>
        <taxon>Sphingobacteriia</taxon>
        <taxon>Sphingobacteriales</taxon>
        <taxon>Sphingobacteriaceae</taxon>
        <taxon>Mucilaginibacter</taxon>
    </lineage>
</organism>
<keyword evidence="4" id="KW-1185">Reference proteome</keyword>
<dbReference type="InterPro" id="IPR025403">
    <property type="entry name" value="TgpA-like_C"/>
</dbReference>
<proteinExistence type="predicted"/>
<keyword evidence="1" id="KW-0812">Transmembrane</keyword>
<evidence type="ECO:0000259" key="2">
    <source>
        <dbReference type="Pfam" id="PF13559"/>
    </source>
</evidence>
<feature type="transmembrane region" description="Helical" evidence="1">
    <location>
        <begin position="133"/>
        <end position="154"/>
    </location>
</feature>